<dbReference type="InterPro" id="IPR052514">
    <property type="entry name" value="SAM-dependent_MTase"/>
</dbReference>
<dbReference type="GO" id="GO:0008168">
    <property type="term" value="F:methyltransferase activity"/>
    <property type="evidence" value="ECO:0007669"/>
    <property type="project" value="UniProtKB-KW"/>
</dbReference>
<dbReference type="AlphaFoldDB" id="A0A1C5AXF3"/>
<evidence type="ECO:0000313" key="2">
    <source>
        <dbReference type="EMBL" id="SCF49731.1"/>
    </source>
</evidence>
<reference evidence="3" key="1">
    <citation type="submission" date="2016-06" db="EMBL/GenBank/DDBJ databases">
        <authorList>
            <person name="Varghese N."/>
            <person name="Submissions Spin"/>
        </authorList>
    </citation>
    <scope>NUCLEOTIDE SEQUENCE [LARGE SCALE GENOMIC DNA]</scope>
    <source>
        <strain evidence="3">DSM 44100</strain>
    </source>
</reference>
<dbReference type="Pfam" id="PF05050">
    <property type="entry name" value="Methyltransf_21"/>
    <property type="match status" value="1"/>
</dbReference>
<proteinExistence type="predicted"/>
<feature type="domain" description="Methyltransferase FkbM" evidence="1">
    <location>
        <begin position="94"/>
        <end position="293"/>
    </location>
</feature>
<keyword evidence="3" id="KW-1185">Reference proteome</keyword>
<dbReference type="InterPro" id="IPR029063">
    <property type="entry name" value="SAM-dependent_MTases_sf"/>
</dbReference>
<dbReference type="SUPFAM" id="SSF53335">
    <property type="entry name" value="S-adenosyl-L-methionine-dependent methyltransferases"/>
    <property type="match status" value="1"/>
</dbReference>
<gene>
    <name evidence="2" type="ORF">GA0070216_13726</name>
</gene>
<dbReference type="PANTHER" id="PTHR34203">
    <property type="entry name" value="METHYLTRANSFERASE, FKBM FAMILY PROTEIN"/>
    <property type="match status" value="1"/>
</dbReference>
<dbReference type="GO" id="GO:0032259">
    <property type="term" value="P:methylation"/>
    <property type="evidence" value="ECO:0007669"/>
    <property type="project" value="UniProtKB-KW"/>
</dbReference>
<organism evidence="2 3">
    <name type="scientific">Micromonospora matsumotoense</name>
    <dbReference type="NCBI Taxonomy" id="121616"/>
    <lineage>
        <taxon>Bacteria</taxon>
        <taxon>Bacillati</taxon>
        <taxon>Actinomycetota</taxon>
        <taxon>Actinomycetes</taxon>
        <taxon>Micromonosporales</taxon>
        <taxon>Micromonosporaceae</taxon>
        <taxon>Micromonospora</taxon>
    </lineage>
</organism>
<protein>
    <submittedName>
        <fullName evidence="2">Methyltransferase, FkbM family</fullName>
    </submittedName>
</protein>
<keyword evidence="2" id="KW-0489">Methyltransferase</keyword>
<evidence type="ECO:0000259" key="1">
    <source>
        <dbReference type="Pfam" id="PF05050"/>
    </source>
</evidence>
<dbReference type="EMBL" id="FMCU01000037">
    <property type="protein sequence ID" value="SCF49731.1"/>
    <property type="molecule type" value="Genomic_DNA"/>
</dbReference>
<dbReference type="Proteomes" id="UP000198797">
    <property type="component" value="Unassembled WGS sequence"/>
</dbReference>
<dbReference type="NCBIfam" id="TIGR01444">
    <property type="entry name" value="fkbM_fam"/>
    <property type="match status" value="1"/>
</dbReference>
<name>A0A1C5AXF3_9ACTN</name>
<dbReference type="InterPro" id="IPR006342">
    <property type="entry name" value="FkbM_mtfrase"/>
</dbReference>
<sequence length="364" mass="40079">MSDRSATSVRPDAAELILRHPGVARARRVPSTSGDTELHVVPFSQPDDGSAEGTVAGLAQINPHETRFLHDEIFLAKSYLQGGIVLREDAVVFDVGANIGMFSLFVAAVCPSARVYAFEPVRDVFEPLAMNVARHAVPAELFEIGLSDREQEVTFNFYPSISIMSCVSGYADLDNEVDLIKQYVDNAREHGPSGREEHLAQVEALVAKDFELSERRCRLRPLSAVVDEAGVPRIDLLKIDVQRAELDVLHGVDDRHWPLIQQVSMEVHDEAGTPTEGRVRKVRELLTARGFRLTVAEEDLLRGTGRYAVQAIRPGYADDPRPVAAAAGTRLDLSAERLGAWLAERLPAEARPVRVVVVDALRAR</sequence>
<dbReference type="PANTHER" id="PTHR34203:SF15">
    <property type="entry name" value="SLL1173 PROTEIN"/>
    <property type="match status" value="1"/>
</dbReference>
<keyword evidence="2" id="KW-0808">Transferase</keyword>
<dbReference type="OrthoDB" id="424472at2"/>
<evidence type="ECO:0000313" key="3">
    <source>
        <dbReference type="Proteomes" id="UP000198797"/>
    </source>
</evidence>
<accession>A0A1C5AXF3</accession>
<dbReference type="RefSeq" id="WP_091254670.1">
    <property type="nucleotide sequence ID" value="NZ_FMCU01000037.1"/>
</dbReference>
<dbReference type="Gene3D" id="3.40.50.150">
    <property type="entry name" value="Vaccinia Virus protein VP39"/>
    <property type="match status" value="1"/>
</dbReference>
<dbReference type="STRING" id="121616.GA0070216_13726"/>